<comment type="similarity">
    <text evidence="4">In the C-terminal section; belongs to the PEP-utilizing enzyme family.</text>
</comment>
<keyword evidence="17 24" id="KW-0670">Pyruvate</keyword>
<proteinExistence type="inferred from homology"/>
<evidence type="ECO:0000256" key="16">
    <source>
        <dbReference type="ARBA" id="ARBA00023152"/>
    </source>
</evidence>
<sequence length="585" mass="62718">MRKTKIVCTLGPASEKKEILEKLIRNGMNVARLNFSHGTHEEHLKRIQAVKEVRQELGLPVAILLDTKGPEIRTGNFKNGEAFLEEGKEYTLTTRELLGDENICTITYKELPGDVKKGDMILIDDGLIGLQVVEVMGNTEIRCIIKNSGTVKNHKGVNVPGVKINLPAITQKDLEDILFGIENDIDFIAASFVRKASDVLEIRKILEDHHAGDIQIISKIENEEGVENIDEIIEVSDGIMVARGDLGVEIPTEQVPLVQKMIIKKCNAAGKPVITATQMLDSMIRNPRPTRAEVTDVANAIFDGTDAIMLSGETAAGKYPVEAVSTMANIAKTAEASLNYEQILKEKGVGKDKSITDAISHATCTTAQDLGASAIITATSSGHTARMVSKFRPKAPIIATTTSQKVARKLALTWGTYPLVIREAKSTDEVFDAAIQKALATEHIKGGDLIVITAGVPVGVAGTTNTIKVHIVGEILVKGTGVGKIAAVGKVCVANQPEEAEKKFVEGDILVSVATDKDMVKYMEKSAAIIVEEGGLTSHAAIVGLHLGKPVVVGAADATRILKDGMTVTVDSIRGLVYQGKTHVL</sequence>
<evidence type="ECO:0000256" key="15">
    <source>
        <dbReference type="ARBA" id="ARBA00022958"/>
    </source>
</evidence>
<evidence type="ECO:0000256" key="7">
    <source>
        <dbReference type="ARBA" id="ARBA00012142"/>
    </source>
</evidence>
<dbReference type="SUPFAM" id="SSF51621">
    <property type="entry name" value="Phosphoenolpyruvate/pyruvate domain"/>
    <property type="match status" value="1"/>
</dbReference>
<dbReference type="STRING" id="520762.AN619_20290"/>
<evidence type="ECO:0000259" key="22">
    <source>
        <dbReference type="Pfam" id="PF00391"/>
    </source>
</evidence>
<evidence type="ECO:0000256" key="10">
    <source>
        <dbReference type="ARBA" id="ARBA00022723"/>
    </source>
</evidence>
<evidence type="ECO:0000256" key="19">
    <source>
        <dbReference type="NCBIfam" id="TIGR01064"/>
    </source>
</evidence>
<feature type="domain" description="Pyruvate kinase barrel" evidence="21">
    <location>
        <begin position="1"/>
        <end position="324"/>
    </location>
</feature>
<dbReference type="EC" id="2.7.1.40" evidence="7 19"/>
<dbReference type="GO" id="GO:0000287">
    <property type="term" value="F:magnesium ion binding"/>
    <property type="evidence" value="ECO:0007669"/>
    <property type="project" value="UniProtKB-UniRule"/>
</dbReference>
<evidence type="ECO:0000256" key="8">
    <source>
        <dbReference type="ARBA" id="ARBA00018587"/>
    </source>
</evidence>
<keyword evidence="13" id="KW-0067">ATP-binding</keyword>
<dbReference type="Pfam" id="PF00224">
    <property type="entry name" value="PK"/>
    <property type="match status" value="1"/>
</dbReference>
<comment type="caution">
    <text evidence="24">The sequence shown here is derived from an EMBL/GenBank/DDBJ whole genome shotgun (WGS) entry which is preliminary data.</text>
</comment>
<dbReference type="GO" id="GO:0004743">
    <property type="term" value="F:pyruvate kinase activity"/>
    <property type="evidence" value="ECO:0007669"/>
    <property type="project" value="UniProtKB-UniRule"/>
</dbReference>
<evidence type="ECO:0000256" key="13">
    <source>
        <dbReference type="ARBA" id="ARBA00022840"/>
    </source>
</evidence>
<dbReference type="InterPro" id="IPR001697">
    <property type="entry name" value="Pyr_Knase"/>
</dbReference>
<evidence type="ECO:0000256" key="17">
    <source>
        <dbReference type="ARBA" id="ARBA00023317"/>
    </source>
</evidence>
<dbReference type="InterPro" id="IPR018209">
    <property type="entry name" value="Pyrv_Knase_AS"/>
</dbReference>
<evidence type="ECO:0000256" key="1">
    <source>
        <dbReference type="ARBA" id="ARBA00001946"/>
    </source>
</evidence>
<dbReference type="InterPro" id="IPR008279">
    <property type="entry name" value="PEP-util_enz_mobile_dom"/>
</dbReference>
<dbReference type="SUPFAM" id="SSF52935">
    <property type="entry name" value="PK C-terminal domain-like"/>
    <property type="match status" value="1"/>
</dbReference>
<dbReference type="InterPro" id="IPR015813">
    <property type="entry name" value="Pyrv/PenolPyrv_kinase-like_dom"/>
</dbReference>
<keyword evidence="25" id="KW-1185">Reference proteome</keyword>
<dbReference type="GO" id="GO:0006950">
    <property type="term" value="P:response to stress"/>
    <property type="evidence" value="ECO:0007669"/>
    <property type="project" value="UniProtKB-ARBA"/>
</dbReference>
<dbReference type="Gene3D" id="3.50.30.10">
    <property type="entry name" value="Phosphohistidine domain"/>
    <property type="match status" value="1"/>
</dbReference>
<dbReference type="Gene3D" id="3.40.1380.20">
    <property type="entry name" value="Pyruvate kinase, C-terminal domain"/>
    <property type="match status" value="1"/>
</dbReference>
<reference evidence="24 25" key="1">
    <citation type="submission" date="2015-12" db="EMBL/GenBank/DDBJ databases">
        <title>Draft genome sequence of the thermoanaerobe Thermotalea metallivorans, an isolate from the runoff channel of the Great Artesian Basin, Australia.</title>
        <authorList>
            <person name="Patel B.K."/>
        </authorList>
    </citation>
    <scope>NUCLEOTIDE SEQUENCE [LARGE SCALE GENOMIC DNA]</scope>
    <source>
        <strain evidence="24 25">B2-1</strain>
    </source>
</reference>
<dbReference type="NCBIfam" id="NF004978">
    <property type="entry name" value="PRK06354.1"/>
    <property type="match status" value="1"/>
</dbReference>
<dbReference type="NCBIfam" id="NF004491">
    <property type="entry name" value="PRK05826.1"/>
    <property type="match status" value="1"/>
</dbReference>
<dbReference type="InterPro" id="IPR015806">
    <property type="entry name" value="Pyrv_Knase_insert_dom_sf"/>
</dbReference>
<comment type="subunit">
    <text evidence="6">Homotetramer.</text>
</comment>
<keyword evidence="15" id="KW-0630">Potassium</keyword>
<gene>
    <name evidence="24" type="primary">pyk</name>
    <name evidence="24" type="ORF">AN619_20290</name>
</gene>
<dbReference type="Pfam" id="PF02887">
    <property type="entry name" value="PK_C"/>
    <property type="match status" value="1"/>
</dbReference>
<dbReference type="PROSITE" id="PS00110">
    <property type="entry name" value="PYRUVATE_KINASE"/>
    <property type="match status" value="1"/>
</dbReference>
<dbReference type="UniPathway" id="UPA00109">
    <property type="reaction ID" value="UER00188"/>
</dbReference>
<dbReference type="GO" id="GO:0005524">
    <property type="term" value="F:ATP binding"/>
    <property type="evidence" value="ECO:0007669"/>
    <property type="project" value="UniProtKB-KW"/>
</dbReference>
<evidence type="ECO:0000256" key="2">
    <source>
        <dbReference type="ARBA" id="ARBA00001958"/>
    </source>
</evidence>
<comment type="catalytic activity">
    <reaction evidence="18 20">
        <text>pyruvate + ATP = phosphoenolpyruvate + ADP + H(+)</text>
        <dbReference type="Rhea" id="RHEA:18157"/>
        <dbReference type="ChEBI" id="CHEBI:15361"/>
        <dbReference type="ChEBI" id="CHEBI:15378"/>
        <dbReference type="ChEBI" id="CHEBI:30616"/>
        <dbReference type="ChEBI" id="CHEBI:58702"/>
        <dbReference type="ChEBI" id="CHEBI:456216"/>
        <dbReference type="EC" id="2.7.1.40"/>
    </reaction>
</comment>
<dbReference type="SUPFAM" id="SSF50800">
    <property type="entry name" value="PK beta-barrel domain-like"/>
    <property type="match status" value="1"/>
</dbReference>
<evidence type="ECO:0000256" key="12">
    <source>
        <dbReference type="ARBA" id="ARBA00022777"/>
    </source>
</evidence>
<keyword evidence="16 20" id="KW-0324">Glycolysis</keyword>
<dbReference type="GO" id="GO:0030955">
    <property type="term" value="F:potassium ion binding"/>
    <property type="evidence" value="ECO:0007669"/>
    <property type="project" value="UniProtKB-UniRule"/>
</dbReference>
<dbReference type="Proteomes" id="UP000070456">
    <property type="component" value="Unassembled WGS sequence"/>
</dbReference>
<dbReference type="InterPro" id="IPR040442">
    <property type="entry name" value="Pyrv_kinase-like_dom_sf"/>
</dbReference>
<dbReference type="GO" id="GO:0016301">
    <property type="term" value="F:kinase activity"/>
    <property type="evidence" value="ECO:0007669"/>
    <property type="project" value="UniProtKB-KW"/>
</dbReference>
<comment type="cofactor">
    <cofactor evidence="1">
        <name>Mg(2+)</name>
        <dbReference type="ChEBI" id="CHEBI:18420"/>
    </cofactor>
</comment>
<dbReference type="InterPro" id="IPR015795">
    <property type="entry name" value="Pyrv_Knase_C"/>
</dbReference>
<dbReference type="InterPro" id="IPR036637">
    <property type="entry name" value="Phosphohistidine_dom_sf"/>
</dbReference>
<dbReference type="InterPro" id="IPR036918">
    <property type="entry name" value="Pyrv_Knase_C_sf"/>
</dbReference>
<feature type="domain" description="PEP-utilising enzyme mobile" evidence="22">
    <location>
        <begin position="506"/>
        <end position="575"/>
    </location>
</feature>
<dbReference type="OrthoDB" id="9812123at2"/>
<dbReference type="Pfam" id="PF00391">
    <property type="entry name" value="PEP-utilizers"/>
    <property type="match status" value="1"/>
</dbReference>
<evidence type="ECO:0000256" key="5">
    <source>
        <dbReference type="ARBA" id="ARBA00008663"/>
    </source>
</evidence>
<evidence type="ECO:0000256" key="4">
    <source>
        <dbReference type="ARBA" id="ARBA00006237"/>
    </source>
</evidence>
<dbReference type="FunFam" id="3.20.20.60:FF:000001">
    <property type="entry name" value="Pyruvate kinase"/>
    <property type="match status" value="1"/>
</dbReference>
<dbReference type="RefSeq" id="WP_068556588.1">
    <property type="nucleotide sequence ID" value="NZ_LOEE01000044.1"/>
</dbReference>
<dbReference type="NCBIfam" id="TIGR01064">
    <property type="entry name" value="pyruv_kin"/>
    <property type="match status" value="1"/>
</dbReference>
<dbReference type="SUPFAM" id="SSF52009">
    <property type="entry name" value="Phosphohistidine domain"/>
    <property type="match status" value="1"/>
</dbReference>
<protein>
    <recommendedName>
        <fullName evidence="8 19">Pyruvate kinase</fullName>
        <ecNumber evidence="7 19">2.7.1.40</ecNumber>
    </recommendedName>
</protein>
<organism evidence="24 25">
    <name type="scientific">Thermotalea metallivorans</name>
    <dbReference type="NCBI Taxonomy" id="520762"/>
    <lineage>
        <taxon>Bacteria</taxon>
        <taxon>Bacillati</taxon>
        <taxon>Bacillota</taxon>
        <taxon>Clostridia</taxon>
        <taxon>Peptostreptococcales</taxon>
        <taxon>Thermotaleaceae</taxon>
        <taxon>Thermotalea</taxon>
    </lineage>
</organism>
<evidence type="ECO:0000313" key="24">
    <source>
        <dbReference type="EMBL" id="KXG74930.1"/>
    </source>
</evidence>
<evidence type="ECO:0000256" key="6">
    <source>
        <dbReference type="ARBA" id="ARBA00011881"/>
    </source>
</evidence>
<dbReference type="FunFam" id="3.40.1380.20:FF:000013">
    <property type="entry name" value="Pyruvate kinase"/>
    <property type="match status" value="1"/>
</dbReference>
<evidence type="ECO:0000256" key="20">
    <source>
        <dbReference type="RuleBase" id="RU000504"/>
    </source>
</evidence>
<dbReference type="AlphaFoldDB" id="A0A140L305"/>
<keyword evidence="12 20" id="KW-0418">Kinase</keyword>
<dbReference type="PANTHER" id="PTHR11817">
    <property type="entry name" value="PYRUVATE KINASE"/>
    <property type="match status" value="1"/>
</dbReference>
<dbReference type="EMBL" id="LOEE01000044">
    <property type="protein sequence ID" value="KXG74930.1"/>
    <property type="molecule type" value="Genomic_DNA"/>
</dbReference>
<name>A0A140L305_9FIRM</name>
<comment type="cofactor">
    <cofactor evidence="2">
        <name>K(+)</name>
        <dbReference type="ChEBI" id="CHEBI:29103"/>
    </cofactor>
</comment>
<evidence type="ECO:0000256" key="14">
    <source>
        <dbReference type="ARBA" id="ARBA00022842"/>
    </source>
</evidence>
<comment type="similarity">
    <text evidence="5 20">Belongs to the pyruvate kinase family.</text>
</comment>
<dbReference type="FunFam" id="2.40.33.10:FF:000001">
    <property type="entry name" value="Pyruvate kinase"/>
    <property type="match status" value="1"/>
</dbReference>
<keyword evidence="10" id="KW-0479">Metal-binding</keyword>
<accession>A0A140L305</accession>
<evidence type="ECO:0000256" key="3">
    <source>
        <dbReference type="ARBA" id="ARBA00004997"/>
    </source>
</evidence>
<feature type="domain" description="Pyruvate kinase C-terminal" evidence="23">
    <location>
        <begin position="357"/>
        <end position="470"/>
    </location>
</feature>
<dbReference type="PRINTS" id="PR01050">
    <property type="entry name" value="PYRUVTKNASE"/>
</dbReference>
<evidence type="ECO:0000259" key="23">
    <source>
        <dbReference type="Pfam" id="PF02887"/>
    </source>
</evidence>
<evidence type="ECO:0000256" key="11">
    <source>
        <dbReference type="ARBA" id="ARBA00022741"/>
    </source>
</evidence>
<dbReference type="Gene3D" id="2.40.33.10">
    <property type="entry name" value="PK beta-barrel domain-like"/>
    <property type="match status" value="1"/>
</dbReference>
<evidence type="ECO:0000259" key="21">
    <source>
        <dbReference type="Pfam" id="PF00224"/>
    </source>
</evidence>
<comment type="pathway">
    <text evidence="3 20">Carbohydrate degradation; glycolysis; pyruvate from D-glyceraldehyde 3-phosphate: step 5/5.</text>
</comment>
<evidence type="ECO:0000256" key="9">
    <source>
        <dbReference type="ARBA" id="ARBA00022679"/>
    </source>
</evidence>
<evidence type="ECO:0000256" key="18">
    <source>
        <dbReference type="ARBA" id="ARBA00048152"/>
    </source>
</evidence>
<keyword evidence="11" id="KW-0547">Nucleotide-binding</keyword>
<dbReference type="PATRIC" id="fig|520762.4.peg.2238"/>
<evidence type="ECO:0000313" key="25">
    <source>
        <dbReference type="Proteomes" id="UP000070456"/>
    </source>
</evidence>
<dbReference type="InterPro" id="IPR011037">
    <property type="entry name" value="Pyrv_Knase-like_insert_dom_sf"/>
</dbReference>
<dbReference type="InterPro" id="IPR015793">
    <property type="entry name" value="Pyrv_Knase_brl"/>
</dbReference>
<keyword evidence="14 20" id="KW-0460">Magnesium</keyword>
<dbReference type="Gene3D" id="3.20.20.60">
    <property type="entry name" value="Phosphoenolpyruvate-binding domains"/>
    <property type="match status" value="1"/>
</dbReference>
<keyword evidence="9 20" id="KW-0808">Transferase</keyword>